<organism evidence="2 3">
    <name type="scientific">Heracleum sosnowskyi</name>
    <dbReference type="NCBI Taxonomy" id="360622"/>
    <lineage>
        <taxon>Eukaryota</taxon>
        <taxon>Viridiplantae</taxon>
        <taxon>Streptophyta</taxon>
        <taxon>Embryophyta</taxon>
        <taxon>Tracheophyta</taxon>
        <taxon>Spermatophyta</taxon>
        <taxon>Magnoliopsida</taxon>
        <taxon>eudicotyledons</taxon>
        <taxon>Gunneridae</taxon>
        <taxon>Pentapetalae</taxon>
        <taxon>asterids</taxon>
        <taxon>campanulids</taxon>
        <taxon>Apiales</taxon>
        <taxon>Apiaceae</taxon>
        <taxon>Apioideae</taxon>
        <taxon>apioid superclade</taxon>
        <taxon>Tordylieae</taxon>
        <taxon>Tordyliinae</taxon>
        <taxon>Heracleum</taxon>
    </lineage>
</organism>
<dbReference type="PANTHER" id="PTHR35546:SF115">
    <property type="entry name" value="F-BOX DOMAIN-CONTAINING PROTEIN"/>
    <property type="match status" value="1"/>
</dbReference>
<dbReference type="Pfam" id="PF07734">
    <property type="entry name" value="FBA_1"/>
    <property type="match status" value="1"/>
</dbReference>
<sequence>MDMKGFSCWHTLHSFSELSIRSELCYDPQVELSCFQKVFSDQDLLTLILLRVVPVRKLVCFSSVSKLWHYIITAPRFSLLRSNCSLPLRTSALFFQINVCKTGVPNFISFVPLDNDIHTTSTSPFREFPFSYARDPRSLRVRIVHSCAGLLLCSSCPYSVLEHRFRYYVYNPTTNRLRTLPMHDHFYRPFAAVLAFDPSKSPHYRVFICSKPKTPEFTFPVITQFYIYSSETGTWSLSGQPFTSPPADNSYFNSVYCNGCIHWIRESVSVSKTPDRDVGKSIQYFNLDEEKLEAMPAPPLGLRSSRPVTFYMGVSQNHLHVVEVYACENILNVYEMENDYSGWFLKYEVDLSPISQVFPEMMMTPDQVYILSLVRRENFQEDSFLVLHIPGKPRKAIHYNLVDRCFKGIWDFTYPEYLNKLRSWFYMPELCVGFFEDQGLSSLDKW</sequence>
<dbReference type="InterPro" id="IPR017451">
    <property type="entry name" value="F-box-assoc_interact_dom"/>
</dbReference>
<dbReference type="PANTHER" id="PTHR35546">
    <property type="entry name" value="F-BOX PROTEIN INTERACTION DOMAIN PROTEIN-RELATED"/>
    <property type="match status" value="1"/>
</dbReference>
<feature type="domain" description="F-box associated beta-propeller type 1" evidence="1">
    <location>
        <begin position="136"/>
        <end position="305"/>
    </location>
</feature>
<dbReference type="InterPro" id="IPR055290">
    <property type="entry name" value="At3g26010-like"/>
</dbReference>
<reference evidence="2" key="2">
    <citation type="submission" date="2023-05" db="EMBL/GenBank/DDBJ databases">
        <authorList>
            <person name="Schelkunov M.I."/>
        </authorList>
    </citation>
    <scope>NUCLEOTIDE SEQUENCE</scope>
    <source>
        <strain evidence="2">Hsosn_3</strain>
        <tissue evidence="2">Leaf</tissue>
    </source>
</reference>
<comment type="caution">
    <text evidence="2">The sequence shown here is derived from an EMBL/GenBank/DDBJ whole genome shotgun (WGS) entry which is preliminary data.</text>
</comment>
<name>A0AAD8JHH5_9APIA</name>
<dbReference type="Proteomes" id="UP001237642">
    <property type="component" value="Unassembled WGS sequence"/>
</dbReference>
<dbReference type="EMBL" id="JAUIZM010000001">
    <property type="protein sequence ID" value="KAK1404349.1"/>
    <property type="molecule type" value="Genomic_DNA"/>
</dbReference>
<keyword evidence="3" id="KW-1185">Reference proteome</keyword>
<dbReference type="InterPro" id="IPR006527">
    <property type="entry name" value="F-box-assoc_dom_typ1"/>
</dbReference>
<dbReference type="InterPro" id="IPR015915">
    <property type="entry name" value="Kelch-typ_b-propeller"/>
</dbReference>
<proteinExistence type="predicted"/>
<reference evidence="2" key="1">
    <citation type="submission" date="2023-02" db="EMBL/GenBank/DDBJ databases">
        <title>Genome of toxic invasive species Heracleum sosnowskyi carries increased number of genes despite the absence of recent whole-genome duplications.</title>
        <authorList>
            <person name="Schelkunov M."/>
            <person name="Shtratnikova V."/>
            <person name="Makarenko M."/>
            <person name="Klepikova A."/>
            <person name="Omelchenko D."/>
            <person name="Novikova G."/>
            <person name="Obukhova E."/>
            <person name="Bogdanov V."/>
            <person name="Penin A."/>
            <person name="Logacheva M."/>
        </authorList>
    </citation>
    <scope>NUCLEOTIDE SEQUENCE</scope>
    <source>
        <strain evidence="2">Hsosn_3</strain>
        <tissue evidence="2">Leaf</tissue>
    </source>
</reference>
<evidence type="ECO:0000313" key="3">
    <source>
        <dbReference type="Proteomes" id="UP001237642"/>
    </source>
</evidence>
<dbReference type="NCBIfam" id="TIGR01640">
    <property type="entry name" value="F_box_assoc_1"/>
    <property type="match status" value="1"/>
</dbReference>
<dbReference type="AlphaFoldDB" id="A0AAD8JHH5"/>
<evidence type="ECO:0000259" key="1">
    <source>
        <dbReference type="Pfam" id="PF07734"/>
    </source>
</evidence>
<protein>
    <submittedName>
        <fullName evidence="2">F-box domain containing protein</fullName>
    </submittedName>
</protein>
<gene>
    <name evidence="2" type="ORF">POM88_003954</name>
</gene>
<accession>A0AAD8JHH5</accession>
<evidence type="ECO:0000313" key="2">
    <source>
        <dbReference type="EMBL" id="KAK1404349.1"/>
    </source>
</evidence>
<dbReference type="SUPFAM" id="SSF117281">
    <property type="entry name" value="Kelch motif"/>
    <property type="match status" value="1"/>
</dbReference>